<organism evidence="1 2">
    <name type="scientific">Naganishia cerealis</name>
    <dbReference type="NCBI Taxonomy" id="610337"/>
    <lineage>
        <taxon>Eukaryota</taxon>
        <taxon>Fungi</taxon>
        <taxon>Dikarya</taxon>
        <taxon>Basidiomycota</taxon>
        <taxon>Agaricomycotina</taxon>
        <taxon>Tremellomycetes</taxon>
        <taxon>Filobasidiales</taxon>
        <taxon>Filobasidiaceae</taxon>
        <taxon>Naganishia</taxon>
    </lineage>
</organism>
<proteinExistence type="predicted"/>
<sequence>MVGPPHFSSLSPFNVNDDSSYNVDNTTPELLKFQLQELYRSKLKDLASNLPSLNILHSHVLQGAFNGHLQSTIELGQVQLRDSVPSLSSTPGSDSDIETRLPVSEVEESPNYLNLKILIENSVFDTSKVNKDAILSLSSLKDLKQSLQEQRELKHFLSSKYNVSQQFLRTMITNSESSDIELEPGLLLRLIKLTSELSQQLIDISERVDSINSILTNHNLACLVLGYVEDVKLSSLNGTTASMNSSGSPAGSTNKDRPPYKNPELLENVSRSFDSLFSHVASVAAQRGISLPPPPSPSSNNLDHIESRTNWTKTCIDAILQSATSRDQAESSAGDTMYANDTTLRNSNDGNLPNQYVSPSVSPSKSTTGDAMSLTEYKTALNDLRFAHQYLAKEYEFSKENSGKVIQDNRRKIDMLENEVRKLRMGAGDQTEDLDTTKAKDAEIARLKKEVSFLKIDRLGLKTGSSPKRGNNLSPISSFNTLGSSENLNTSVSGADAEDNTNSLQLNSAFVARPSSFGNSTSTAILRKEFKKIISDIQDQYELELSEERIRRRKLSEEVKKLTLPSG</sequence>
<comment type="caution">
    <text evidence="1">The sequence shown here is derived from an EMBL/GenBank/DDBJ whole genome shotgun (WGS) entry which is preliminary data.</text>
</comment>
<evidence type="ECO:0000313" key="2">
    <source>
        <dbReference type="Proteomes" id="UP001241377"/>
    </source>
</evidence>
<name>A0ACC2VNX2_9TREE</name>
<evidence type="ECO:0000313" key="1">
    <source>
        <dbReference type="EMBL" id="KAJ9100819.1"/>
    </source>
</evidence>
<dbReference type="Proteomes" id="UP001241377">
    <property type="component" value="Unassembled WGS sequence"/>
</dbReference>
<dbReference type="EMBL" id="JASBWR010000061">
    <property type="protein sequence ID" value="KAJ9100819.1"/>
    <property type="molecule type" value="Genomic_DNA"/>
</dbReference>
<reference evidence="1" key="1">
    <citation type="submission" date="2023-04" db="EMBL/GenBank/DDBJ databases">
        <title>Draft Genome sequencing of Naganishia species isolated from polar environments using Oxford Nanopore Technology.</title>
        <authorList>
            <person name="Leo P."/>
            <person name="Venkateswaran K."/>
        </authorList>
    </citation>
    <scope>NUCLEOTIDE SEQUENCE</scope>
    <source>
        <strain evidence="1">MNA-CCFEE 5261</strain>
    </source>
</reference>
<protein>
    <submittedName>
        <fullName evidence="1">Uncharacterized protein</fullName>
    </submittedName>
</protein>
<keyword evidence="2" id="KW-1185">Reference proteome</keyword>
<gene>
    <name evidence="1" type="ORF">QFC19_005423</name>
</gene>
<accession>A0ACC2VNX2</accession>